<dbReference type="OrthoDB" id="1028479at2"/>
<evidence type="ECO:0000313" key="2">
    <source>
        <dbReference type="Proteomes" id="UP000316008"/>
    </source>
</evidence>
<accession>A0A556MYB9</accession>
<keyword evidence="2" id="KW-1185">Reference proteome</keyword>
<evidence type="ECO:0000313" key="1">
    <source>
        <dbReference type="EMBL" id="TSJ44914.1"/>
    </source>
</evidence>
<dbReference type="EMBL" id="VLPL01000004">
    <property type="protein sequence ID" value="TSJ44914.1"/>
    <property type="molecule type" value="Genomic_DNA"/>
</dbReference>
<reference evidence="1 2" key="1">
    <citation type="submission" date="2019-07" db="EMBL/GenBank/DDBJ databases">
        <authorList>
            <person name="Huq M.A."/>
        </authorList>
    </citation>
    <scope>NUCLEOTIDE SEQUENCE [LARGE SCALE GENOMIC DNA]</scope>
    <source>
        <strain evidence="1 2">MAH-3</strain>
    </source>
</reference>
<proteinExistence type="predicted"/>
<organism evidence="1 2">
    <name type="scientific">Fluviicola chungangensis</name>
    <dbReference type="NCBI Taxonomy" id="2597671"/>
    <lineage>
        <taxon>Bacteria</taxon>
        <taxon>Pseudomonadati</taxon>
        <taxon>Bacteroidota</taxon>
        <taxon>Flavobacteriia</taxon>
        <taxon>Flavobacteriales</taxon>
        <taxon>Crocinitomicaceae</taxon>
        <taxon>Fluviicola</taxon>
    </lineage>
</organism>
<dbReference type="RefSeq" id="WP_144333028.1">
    <property type="nucleotide sequence ID" value="NZ_VLPL01000004.1"/>
</dbReference>
<gene>
    <name evidence="1" type="ORF">FO442_09970</name>
</gene>
<dbReference type="AlphaFoldDB" id="A0A556MYB9"/>
<comment type="caution">
    <text evidence="1">The sequence shown here is derived from an EMBL/GenBank/DDBJ whole genome shotgun (WGS) entry which is preliminary data.</text>
</comment>
<protein>
    <submittedName>
        <fullName evidence="1">Uncharacterized protein</fullName>
    </submittedName>
</protein>
<dbReference type="Proteomes" id="UP000316008">
    <property type="component" value="Unassembled WGS sequence"/>
</dbReference>
<name>A0A556MYB9_9FLAO</name>
<sequence>MSWQTTYRIWLKLVVLHEYFDTEQCGLKLEPDTATSTHLQKAGLIFKQQDAKTWLLVGEDSILLEEETLLNFYFKTSQSEFYYYTDQTAASGADWSLLDYNKNGIWKILTIPVNTSRLHASETETIEIRLKSQLKHVEFLVFPSQNYSMGPLEIREQREKVLFKEAEELKLPGTERILYRFVSSETLPLKQKSEYQFHLWELRKSGENLLSRLPDFPRVNVLSPFSPKDTITSYIYL</sequence>